<feature type="region of interest" description="Disordered" evidence="1">
    <location>
        <begin position="31"/>
        <end position="62"/>
    </location>
</feature>
<keyword evidence="3" id="KW-1185">Reference proteome</keyword>
<evidence type="ECO:0000256" key="1">
    <source>
        <dbReference type="SAM" id="MobiDB-lite"/>
    </source>
</evidence>
<dbReference type="AlphaFoldDB" id="A0AAD4UIY3"/>
<dbReference type="EMBL" id="JAKZEL010000003">
    <property type="protein sequence ID" value="KAI4545519.1"/>
    <property type="molecule type" value="Genomic_DNA"/>
</dbReference>
<accession>A0AAD4UIY3</accession>
<organism evidence="2 3">
    <name type="scientific">Ovis ammon polii</name>
    <dbReference type="NCBI Taxonomy" id="230172"/>
    <lineage>
        <taxon>Eukaryota</taxon>
        <taxon>Metazoa</taxon>
        <taxon>Chordata</taxon>
        <taxon>Craniata</taxon>
        <taxon>Vertebrata</taxon>
        <taxon>Euteleostomi</taxon>
        <taxon>Mammalia</taxon>
        <taxon>Eutheria</taxon>
        <taxon>Laurasiatheria</taxon>
        <taxon>Artiodactyla</taxon>
        <taxon>Ruminantia</taxon>
        <taxon>Pecora</taxon>
        <taxon>Bovidae</taxon>
        <taxon>Caprinae</taxon>
        <taxon>Ovis</taxon>
    </lineage>
</organism>
<evidence type="ECO:0000313" key="3">
    <source>
        <dbReference type="Proteomes" id="UP001214576"/>
    </source>
</evidence>
<dbReference type="Proteomes" id="UP001214576">
    <property type="component" value="Unassembled WGS sequence"/>
</dbReference>
<evidence type="ECO:0000313" key="2">
    <source>
        <dbReference type="EMBL" id="KAI4545519.1"/>
    </source>
</evidence>
<protein>
    <submittedName>
        <fullName evidence="2">Uncharacterized protein</fullName>
    </submittedName>
</protein>
<proteinExistence type="predicted"/>
<comment type="caution">
    <text evidence="2">The sequence shown here is derived from an EMBL/GenBank/DDBJ whole genome shotgun (WGS) entry which is preliminary data.</text>
</comment>
<sequence length="135" mass="14562">MTLRVHGHYGLTLHGIMISNVTSERSPVGLYPSSEGSTGFEHKRSGCQNKGKLKHSSGQISNEGGVGRAEDVLLMKYSCHFGLPATLQNRIVQLQARATFLHVRGHPVDALVQLTLLFVVGEDEAGMPSASLNKP</sequence>
<reference evidence="2" key="1">
    <citation type="submission" date="2022-03" db="EMBL/GenBank/DDBJ databases">
        <title>Genomic analyses of argali, domestic sheep and their hybrids provide insights into chromosomal evolution, heterosis and genetic basis of agronomic traits.</title>
        <authorList>
            <person name="Li M."/>
        </authorList>
    </citation>
    <scope>NUCLEOTIDE SEQUENCE</scope>
    <source>
        <strain evidence="2">CAU-MHL-2022a</strain>
        <tissue evidence="2">Skin</tissue>
    </source>
</reference>
<name>A0AAD4UIY3_OVIAM</name>
<gene>
    <name evidence="2" type="ORF">MG293_005785</name>
</gene>